<dbReference type="InterPro" id="IPR011989">
    <property type="entry name" value="ARM-like"/>
</dbReference>
<evidence type="ECO:0000256" key="6">
    <source>
        <dbReference type="ARBA" id="ARBA00022845"/>
    </source>
</evidence>
<dbReference type="AlphaFoldDB" id="A0A6A6MB60"/>
<dbReference type="Pfam" id="PF14543">
    <property type="entry name" value="TAXi_N"/>
    <property type="match status" value="1"/>
</dbReference>
<evidence type="ECO:0000256" key="2">
    <source>
        <dbReference type="ARBA" id="ARBA00022670"/>
    </source>
</evidence>
<dbReference type="FunFam" id="2.40.70.10:FF:000025">
    <property type="entry name" value="Aspartyl protease family protein"/>
    <property type="match status" value="1"/>
</dbReference>
<dbReference type="InterPro" id="IPR032799">
    <property type="entry name" value="TAXi_C"/>
</dbReference>
<dbReference type="SUPFAM" id="SSF50630">
    <property type="entry name" value="Acid proteases"/>
    <property type="match status" value="1"/>
</dbReference>
<dbReference type="GO" id="GO:0003729">
    <property type="term" value="F:mRNA binding"/>
    <property type="evidence" value="ECO:0007669"/>
    <property type="project" value="TreeGrafter"/>
</dbReference>
<dbReference type="GO" id="GO:0006508">
    <property type="term" value="P:proteolysis"/>
    <property type="evidence" value="ECO:0007669"/>
    <property type="project" value="UniProtKB-KW"/>
</dbReference>
<evidence type="ECO:0000313" key="13">
    <source>
        <dbReference type="EMBL" id="KAF2309735.1"/>
    </source>
</evidence>
<dbReference type="SUPFAM" id="SSF48371">
    <property type="entry name" value="ARM repeat"/>
    <property type="match status" value="1"/>
</dbReference>
<name>A0A6A6MB60_HEVBR</name>
<dbReference type="Pfam" id="PF00806">
    <property type="entry name" value="PUF"/>
    <property type="match status" value="8"/>
</dbReference>
<dbReference type="PANTHER" id="PTHR12537">
    <property type="entry name" value="RNA BINDING PROTEIN PUMILIO-RELATED"/>
    <property type="match status" value="1"/>
</dbReference>
<keyword evidence="2" id="KW-0645">Protease</keyword>
<dbReference type="InterPro" id="IPR001313">
    <property type="entry name" value="Pumilio_RNA-bd_rpt"/>
</dbReference>
<dbReference type="SMART" id="SM00025">
    <property type="entry name" value="Pumilio"/>
    <property type="match status" value="8"/>
</dbReference>
<keyword evidence="8" id="KW-0325">Glycoprotein</keyword>
<comment type="similarity">
    <text evidence="1">Belongs to the peptidase A1 family.</text>
</comment>
<dbReference type="InterPro" id="IPR034161">
    <property type="entry name" value="Pepsin-like_plant"/>
</dbReference>
<dbReference type="Gene3D" id="1.25.10.10">
    <property type="entry name" value="Leucine-rich Repeat Variant"/>
    <property type="match status" value="1"/>
</dbReference>
<comment type="caution">
    <text evidence="13">The sequence shown here is derived from an EMBL/GenBank/DDBJ whole genome shotgun (WGS) entry which is preliminary data.</text>
</comment>
<evidence type="ECO:0000256" key="5">
    <source>
        <dbReference type="ARBA" id="ARBA00022801"/>
    </source>
</evidence>
<dbReference type="CDD" id="cd05476">
    <property type="entry name" value="pepsin_A_like_plant"/>
    <property type="match status" value="1"/>
</dbReference>
<evidence type="ECO:0000259" key="12">
    <source>
        <dbReference type="PROSITE" id="PS51767"/>
    </source>
</evidence>
<proteinExistence type="inferred from homology"/>
<evidence type="ECO:0008006" key="15">
    <source>
        <dbReference type="Google" id="ProtNLM"/>
    </source>
</evidence>
<evidence type="ECO:0000256" key="9">
    <source>
        <dbReference type="ARBA" id="ARBA00058490"/>
    </source>
</evidence>
<keyword evidence="14" id="KW-1185">Reference proteome</keyword>
<dbReference type="CDD" id="cd07920">
    <property type="entry name" value="Pumilio"/>
    <property type="match status" value="1"/>
</dbReference>
<feature type="domain" description="Peptidase A1" evidence="12">
    <location>
        <begin position="466"/>
        <end position="805"/>
    </location>
</feature>
<dbReference type="InterPro" id="IPR016024">
    <property type="entry name" value="ARM-type_fold"/>
</dbReference>
<evidence type="ECO:0000256" key="8">
    <source>
        <dbReference type="ARBA" id="ARBA00023180"/>
    </source>
</evidence>
<dbReference type="PROSITE" id="PS50302">
    <property type="entry name" value="PUM"/>
    <property type="match status" value="6"/>
</dbReference>
<organism evidence="13 14">
    <name type="scientific">Hevea brasiliensis</name>
    <name type="common">Para rubber tree</name>
    <name type="synonym">Siphonia brasiliensis</name>
    <dbReference type="NCBI Taxonomy" id="3981"/>
    <lineage>
        <taxon>Eukaryota</taxon>
        <taxon>Viridiplantae</taxon>
        <taxon>Streptophyta</taxon>
        <taxon>Embryophyta</taxon>
        <taxon>Tracheophyta</taxon>
        <taxon>Spermatophyta</taxon>
        <taxon>Magnoliopsida</taxon>
        <taxon>eudicotyledons</taxon>
        <taxon>Gunneridae</taxon>
        <taxon>Pentapetalae</taxon>
        <taxon>rosids</taxon>
        <taxon>fabids</taxon>
        <taxon>Malpighiales</taxon>
        <taxon>Euphorbiaceae</taxon>
        <taxon>Crotonoideae</taxon>
        <taxon>Micrandreae</taxon>
        <taxon>Hevea</taxon>
    </lineage>
</organism>
<dbReference type="GO" id="GO:0005737">
    <property type="term" value="C:cytoplasm"/>
    <property type="evidence" value="ECO:0007669"/>
    <property type="project" value="TreeGrafter"/>
</dbReference>
<dbReference type="InterPro" id="IPR021109">
    <property type="entry name" value="Peptidase_aspartic_dom_sf"/>
</dbReference>
<dbReference type="Pfam" id="PF14541">
    <property type="entry name" value="TAXi_C"/>
    <property type="match status" value="1"/>
</dbReference>
<dbReference type="InterPro" id="IPR033712">
    <property type="entry name" value="Pumilio_RNA-bd"/>
</dbReference>
<evidence type="ECO:0000256" key="4">
    <source>
        <dbReference type="ARBA" id="ARBA00022750"/>
    </source>
</evidence>
<dbReference type="InterPro" id="IPR001969">
    <property type="entry name" value="Aspartic_peptidase_AS"/>
</dbReference>
<comment type="function">
    <text evidence="9">Sequence-specific RNA-binding protein that regulates translation and mRNA stability by binding the 3'-UTR of target mRNAs.</text>
</comment>
<keyword evidence="4" id="KW-0064">Aspartyl protease</keyword>
<keyword evidence="5" id="KW-0378">Hydrolase</keyword>
<evidence type="ECO:0000256" key="7">
    <source>
        <dbReference type="ARBA" id="ARBA00022884"/>
    </source>
</evidence>
<protein>
    <recommendedName>
        <fullName evidence="15">PUM-HD domain-containing protein</fullName>
    </recommendedName>
</protein>
<feature type="repeat" description="Pumilio" evidence="10">
    <location>
        <begin position="326"/>
        <end position="362"/>
    </location>
</feature>
<accession>A0A6A6MB60</accession>
<gene>
    <name evidence="13" type="ORF">GH714_004860</name>
</gene>
<reference evidence="13 14" key="1">
    <citation type="journal article" date="2020" name="Mol. Plant">
        <title>The Chromosome-Based Rubber Tree Genome Provides New Insights into Spurge Genome Evolution and Rubber Biosynthesis.</title>
        <authorList>
            <person name="Liu J."/>
            <person name="Shi C."/>
            <person name="Shi C.C."/>
            <person name="Li W."/>
            <person name="Zhang Q.J."/>
            <person name="Zhang Y."/>
            <person name="Li K."/>
            <person name="Lu H.F."/>
            <person name="Shi C."/>
            <person name="Zhu S.T."/>
            <person name="Xiao Z.Y."/>
            <person name="Nan H."/>
            <person name="Yue Y."/>
            <person name="Zhu X.G."/>
            <person name="Wu Y."/>
            <person name="Hong X.N."/>
            <person name="Fan G.Y."/>
            <person name="Tong Y."/>
            <person name="Zhang D."/>
            <person name="Mao C.L."/>
            <person name="Liu Y.L."/>
            <person name="Hao S.J."/>
            <person name="Liu W.Q."/>
            <person name="Lv M.Q."/>
            <person name="Zhang H.B."/>
            <person name="Liu Y."/>
            <person name="Hu-Tang G.R."/>
            <person name="Wang J.P."/>
            <person name="Wang J.H."/>
            <person name="Sun Y.H."/>
            <person name="Ni S.B."/>
            <person name="Chen W.B."/>
            <person name="Zhang X.C."/>
            <person name="Jiao Y.N."/>
            <person name="Eichler E.E."/>
            <person name="Li G.H."/>
            <person name="Liu X."/>
            <person name="Gao L.Z."/>
        </authorList>
    </citation>
    <scope>NUCLEOTIDE SEQUENCE [LARGE SCALE GENOMIC DNA]</scope>
    <source>
        <strain evidence="14">cv. GT1</strain>
        <tissue evidence="13">Leaf</tissue>
    </source>
</reference>
<dbReference type="Proteomes" id="UP000467840">
    <property type="component" value="Chromosome 14"/>
</dbReference>
<feature type="repeat" description="Pumilio" evidence="10">
    <location>
        <begin position="363"/>
        <end position="398"/>
    </location>
</feature>
<evidence type="ECO:0000256" key="10">
    <source>
        <dbReference type="PROSITE-ProRule" id="PRU00317"/>
    </source>
</evidence>
<dbReference type="PROSITE" id="PS00141">
    <property type="entry name" value="ASP_PROTEASE"/>
    <property type="match status" value="1"/>
</dbReference>
<dbReference type="Gene3D" id="2.40.70.10">
    <property type="entry name" value="Acid Proteases"/>
    <property type="match status" value="2"/>
</dbReference>
<dbReference type="PROSITE" id="PS51767">
    <property type="entry name" value="PEPTIDASE_A1"/>
    <property type="match status" value="1"/>
</dbReference>
<dbReference type="GO" id="GO:0006417">
    <property type="term" value="P:regulation of translation"/>
    <property type="evidence" value="ECO:0007669"/>
    <property type="project" value="UniProtKB-KW"/>
</dbReference>
<dbReference type="GO" id="GO:0004190">
    <property type="term" value="F:aspartic-type endopeptidase activity"/>
    <property type="evidence" value="ECO:0007669"/>
    <property type="project" value="UniProtKB-KW"/>
</dbReference>
<dbReference type="InterPro" id="IPR033133">
    <property type="entry name" value="PUM-HD"/>
</dbReference>
<feature type="repeat" description="Pumilio" evidence="10">
    <location>
        <begin position="254"/>
        <end position="290"/>
    </location>
</feature>
<dbReference type="InterPro" id="IPR033121">
    <property type="entry name" value="PEPTIDASE_A1"/>
</dbReference>
<evidence type="ECO:0000256" key="3">
    <source>
        <dbReference type="ARBA" id="ARBA00022737"/>
    </source>
</evidence>
<evidence type="ECO:0000256" key="1">
    <source>
        <dbReference type="ARBA" id="ARBA00007447"/>
    </source>
</evidence>
<keyword evidence="6" id="KW-0810">Translation regulation</keyword>
<dbReference type="FunFam" id="1.25.10.10:FF:000237">
    <property type="entry name" value="Pumilio homolog 9"/>
    <property type="match status" value="1"/>
</dbReference>
<keyword evidence="7" id="KW-0694">RNA-binding</keyword>
<feature type="domain" description="PUM-HD" evidence="11">
    <location>
        <begin position="156"/>
        <end position="511"/>
    </location>
</feature>
<dbReference type="EMBL" id="JAAGAX010000006">
    <property type="protein sequence ID" value="KAF2309735.1"/>
    <property type="molecule type" value="Genomic_DNA"/>
</dbReference>
<feature type="repeat" description="Pumilio" evidence="10">
    <location>
        <begin position="215"/>
        <end position="251"/>
    </location>
</feature>
<evidence type="ECO:0000313" key="14">
    <source>
        <dbReference type="Proteomes" id="UP000467840"/>
    </source>
</evidence>
<feature type="repeat" description="Pumilio" evidence="10">
    <location>
        <begin position="179"/>
        <end position="214"/>
    </location>
</feature>
<feature type="repeat" description="Pumilio" evidence="10">
    <location>
        <begin position="399"/>
        <end position="435"/>
    </location>
</feature>
<dbReference type="InterPro" id="IPR032861">
    <property type="entry name" value="TAXi_N"/>
</dbReference>
<keyword evidence="3" id="KW-0677">Repeat</keyword>
<evidence type="ECO:0000259" key="11">
    <source>
        <dbReference type="PROSITE" id="PS50303"/>
    </source>
</evidence>
<dbReference type="PROSITE" id="PS50303">
    <property type="entry name" value="PUM_HD"/>
    <property type="match status" value="1"/>
</dbReference>
<dbReference type="PANTHER" id="PTHR12537:SF63">
    <property type="entry name" value="PUMILIO HOMOLOG 15"/>
    <property type="match status" value="1"/>
</dbReference>
<sequence length="805" mass="89168">MEQRNNRYQFQSAPFEASVRHLNQRHLRPQTSSQNSCHDIIESLFSRLSVSHHNGQPSFPASYGDLFVGSALDHPSVGGQPISFQGMGQNLQNNGVNACLSMGLHDYVSYPDMLGSNIDFWDSFIPDVNGLLRADSSGFSNGSINGYLLPKSQNSVRSSLYNKRPHRLQESSNYLPLENLRGRILRFAKDQNGCRLLQSILGSVTQEGIDMVFLEVIDYVGELMLDPFGNYVVQKLVEVCSEEQRTQILLTVTKSEFQLVRICLNMHGTRAVQKLLERITSQQQVSVVMSALSLGAVALAKDMNGQHVIKHCLEHFSDENNKYLLNVVADNCFEIATDKSGCCILQQCVEFSKGEARDRLVAEITANALLLAEDGYGNYVVQHLLGLKVPQITANLLRQLEGSYAALACNKYGSNVVEKCLFESREEQSTQIIWELLGSPNASMLLVDSFGNYVIQSALLVSKLLYDEAIYWDTSQEFALIVDTGSTVTYVPCSTCEQCGKHQDPRFQPEASSTYKPIKCNPSCDCDDEGKQCTYERRYAEMSSSSGVLAEDVISFGNESELTPKRAIFGCENAETGDLFRQRADGIMGLGRGRLSVVDQLVEKNIISYSFSLCYGGMDVGGGAMVLGRISPPPDMVFTHSDPYRSPYYNIELKELHVAGKRLKLNPRIFNGKHGTVLDSGTTYAYLPEAAFLAFKDAIVKEIHFLKQIHGPDPNYNDVCFSGAGRELLVPGIIVRNTLVTYDRENDKIGFWKTNCSELWKRLQVPGVPVPAVPVVPPSSNKSEAMPPAKAPSVLPPDFVPGRIS</sequence>